<reference evidence="3" key="2">
    <citation type="journal article" date="2023" name="BMC Genomics">
        <title>Pest status, molecular evolution, and epigenetic factors derived from the genome assembly of Frankliniella fusca, a thysanopteran phytovirus vector.</title>
        <authorList>
            <person name="Catto M.A."/>
            <person name="Labadie P.E."/>
            <person name="Jacobson A.L."/>
            <person name="Kennedy G.G."/>
            <person name="Srinivasan R."/>
            <person name="Hunt B.G."/>
        </authorList>
    </citation>
    <scope>NUCLEOTIDE SEQUENCE</scope>
    <source>
        <strain evidence="3">PL_HMW_Pooled</strain>
    </source>
</reference>
<organism evidence="3 4">
    <name type="scientific">Frankliniella fusca</name>
    <dbReference type="NCBI Taxonomy" id="407009"/>
    <lineage>
        <taxon>Eukaryota</taxon>
        <taxon>Metazoa</taxon>
        <taxon>Ecdysozoa</taxon>
        <taxon>Arthropoda</taxon>
        <taxon>Hexapoda</taxon>
        <taxon>Insecta</taxon>
        <taxon>Pterygota</taxon>
        <taxon>Neoptera</taxon>
        <taxon>Paraneoptera</taxon>
        <taxon>Thysanoptera</taxon>
        <taxon>Terebrantia</taxon>
        <taxon>Thripoidea</taxon>
        <taxon>Thripidae</taxon>
        <taxon>Frankliniella</taxon>
    </lineage>
</organism>
<dbReference type="EMBL" id="JAHWGI010000070">
    <property type="protein sequence ID" value="KAK3908696.1"/>
    <property type="molecule type" value="Genomic_DNA"/>
</dbReference>
<feature type="transmembrane region" description="Helical" evidence="1">
    <location>
        <begin position="285"/>
        <end position="309"/>
    </location>
</feature>
<dbReference type="Pfam" id="PF24664">
    <property type="entry name" value="Monjiviricetes_fusion"/>
    <property type="match status" value="1"/>
</dbReference>
<reference evidence="3" key="1">
    <citation type="submission" date="2021-07" db="EMBL/GenBank/DDBJ databases">
        <authorList>
            <person name="Catto M.A."/>
            <person name="Jacobson A."/>
            <person name="Kennedy G."/>
            <person name="Labadie P."/>
            <person name="Hunt B.G."/>
            <person name="Srinivasan R."/>
        </authorList>
    </citation>
    <scope>NUCLEOTIDE SEQUENCE</scope>
    <source>
        <strain evidence="3">PL_HMW_Pooled</strain>
        <tissue evidence="3">Head</tissue>
    </source>
</reference>
<keyword evidence="1" id="KW-0472">Membrane</keyword>
<feature type="chain" id="PRO_5042030710" evidence="2">
    <location>
        <begin position="21"/>
        <end position="385"/>
    </location>
</feature>
<evidence type="ECO:0000256" key="2">
    <source>
        <dbReference type="SAM" id="SignalP"/>
    </source>
</evidence>
<name>A0AAE1GST9_9NEOP</name>
<feature type="signal peptide" evidence="2">
    <location>
        <begin position="1"/>
        <end position="20"/>
    </location>
</feature>
<dbReference type="AlphaFoldDB" id="A0AAE1GST9"/>
<gene>
    <name evidence="3" type="ORF">KUF71_000579</name>
</gene>
<evidence type="ECO:0000313" key="3">
    <source>
        <dbReference type="EMBL" id="KAK3908696.1"/>
    </source>
</evidence>
<sequence>MLRALLVSALLALATPGALTTTTAAEEEEVDLSAVRVTAYDPARLQDYCKKPVSLALEPVFGPLHRNFVRFPPTPTGRLADPIADSVHNETVRAALASLAAADPVTADFLRHAESFTGTWCEGEFFTAETLQAALEEPRREVLSLLSETEAVVGRILGRTLYMAKQKRVEVKIRRTEKCYNAIAVTDDRGNHLFAAPFTRALSPNAAEVPCTLPPAFKIGGQWIEFGPEPKKIAPPRELDPMLPLDEQLKNLFPRRQEEREDAGPEVQQQPLFTTENNLERHSTFWKIVNVLAAIGQVASIYIVIRFLYRLVKDYVSKKTKSQKEKGGELAANKGYTDSRLSQRSMRQTKTTLTNLITLTETLLLIKFVWASERLYNNWIHSVNG</sequence>
<evidence type="ECO:0000313" key="4">
    <source>
        <dbReference type="Proteomes" id="UP001219518"/>
    </source>
</evidence>
<proteinExistence type="predicted"/>
<protein>
    <submittedName>
        <fullName evidence="3">Mitochondrial distribution and morphology protein 34</fullName>
    </submittedName>
</protein>
<comment type="caution">
    <text evidence="3">The sequence shown here is derived from an EMBL/GenBank/DDBJ whole genome shotgun (WGS) entry which is preliminary data.</text>
</comment>
<accession>A0AAE1GST9</accession>
<keyword evidence="1" id="KW-0812">Transmembrane</keyword>
<evidence type="ECO:0000256" key="1">
    <source>
        <dbReference type="SAM" id="Phobius"/>
    </source>
</evidence>
<keyword evidence="4" id="KW-1185">Reference proteome</keyword>
<dbReference type="Proteomes" id="UP001219518">
    <property type="component" value="Unassembled WGS sequence"/>
</dbReference>
<keyword evidence="2" id="KW-0732">Signal</keyword>
<keyword evidence="1" id="KW-1133">Transmembrane helix</keyword>